<evidence type="ECO:0000313" key="4">
    <source>
        <dbReference type="Proteomes" id="UP000199652"/>
    </source>
</evidence>
<feature type="domain" description="XdhC- CoxI" evidence="1">
    <location>
        <begin position="12"/>
        <end position="78"/>
    </location>
</feature>
<evidence type="ECO:0000259" key="2">
    <source>
        <dbReference type="Pfam" id="PF13478"/>
    </source>
</evidence>
<accession>A0A1H3FPI0</accession>
<keyword evidence="4" id="KW-1185">Reference proteome</keyword>
<dbReference type="InterPro" id="IPR052698">
    <property type="entry name" value="MoCofactor_Util/Proc"/>
</dbReference>
<dbReference type="Pfam" id="PF02625">
    <property type="entry name" value="XdhC_CoxI"/>
    <property type="match status" value="1"/>
</dbReference>
<protein>
    <submittedName>
        <fullName evidence="3">Xanthine dehydrogenase accessory factor</fullName>
    </submittedName>
</protein>
<evidence type="ECO:0000313" key="3">
    <source>
        <dbReference type="EMBL" id="SDX92871.1"/>
    </source>
</evidence>
<dbReference type="PANTHER" id="PTHR30388:SF6">
    <property type="entry name" value="XANTHINE DEHYDROGENASE SUBUNIT A-RELATED"/>
    <property type="match status" value="1"/>
</dbReference>
<feature type="domain" description="XdhC Rossmann" evidence="2">
    <location>
        <begin position="188"/>
        <end position="329"/>
    </location>
</feature>
<dbReference type="EMBL" id="FNOU01000011">
    <property type="protein sequence ID" value="SDX92871.1"/>
    <property type="molecule type" value="Genomic_DNA"/>
</dbReference>
<dbReference type="PANTHER" id="PTHR30388">
    <property type="entry name" value="ALDEHYDE OXIDOREDUCTASE MOLYBDENUM COFACTOR ASSEMBLY PROTEIN"/>
    <property type="match status" value="1"/>
</dbReference>
<dbReference type="RefSeq" id="WP_090245235.1">
    <property type="nucleotide sequence ID" value="NZ_FNOU01000011.1"/>
</dbReference>
<name>A0A1H3FPI0_EUBBA</name>
<proteinExistence type="predicted"/>
<evidence type="ECO:0000259" key="1">
    <source>
        <dbReference type="Pfam" id="PF02625"/>
    </source>
</evidence>
<dbReference type="AlphaFoldDB" id="A0A1H3FPI0"/>
<dbReference type="STRING" id="1528.SAMN04488579_11134"/>
<dbReference type="Pfam" id="PF13478">
    <property type="entry name" value="XdhC_C"/>
    <property type="match status" value="1"/>
</dbReference>
<dbReference type="Gene3D" id="3.40.50.720">
    <property type="entry name" value="NAD(P)-binding Rossmann-like Domain"/>
    <property type="match status" value="1"/>
</dbReference>
<dbReference type="InterPro" id="IPR027051">
    <property type="entry name" value="XdhC_Rossmann_dom"/>
</dbReference>
<sequence>MRNTIKALCDFLEKGQDVVLCSVVAASGSTPRGAGAKMMVLADGSATGTIGGGAVEHRAVELATRVHQDKGSFVEQFDLSDSAKADLGMICGGNTTVYFQYFACDDPQALAFARMAAQQVEANEDAWLITEIAEDGQGAMGIYADGGLVFGQGIALEESGNWFGSGSLYIPGKIRYYIEPLSRKGRAYLFGGGHVSQALVPVIAKIGFVPVVYEDRERFCDLDLFPGALATIQGSFEEIGDKITLEASDYAIIMTRGHMADYAVLEQVLRTPATYIGLIGSRRKIAKTHEKLRAAGFGDGDIARIHNPIGLDIGAETPDEIAISIAGELIAHRAGKAGA</sequence>
<dbReference type="InterPro" id="IPR003777">
    <property type="entry name" value="XdhC_CoxI"/>
</dbReference>
<dbReference type="OrthoDB" id="9773039at2"/>
<reference evidence="4" key="1">
    <citation type="submission" date="2016-10" db="EMBL/GenBank/DDBJ databases">
        <authorList>
            <person name="Varghese N."/>
            <person name="Submissions S."/>
        </authorList>
    </citation>
    <scope>NUCLEOTIDE SEQUENCE [LARGE SCALE GENOMIC DNA]</scope>
    <source>
        <strain evidence="4">VPI 5359</strain>
    </source>
</reference>
<gene>
    <name evidence="3" type="ORF">SAMN04488579_11134</name>
</gene>
<organism evidence="3 4">
    <name type="scientific">Eubacterium barkeri</name>
    <name type="common">Clostridium barkeri</name>
    <dbReference type="NCBI Taxonomy" id="1528"/>
    <lineage>
        <taxon>Bacteria</taxon>
        <taxon>Bacillati</taxon>
        <taxon>Bacillota</taxon>
        <taxon>Clostridia</taxon>
        <taxon>Eubacteriales</taxon>
        <taxon>Eubacteriaceae</taxon>
        <taxon>Eubacterium</taxon>
    </lineage>
</organism>
<dbReference type="Proteomes" id="UP000199652">
    <property type="component" value="Unassembled WGS sequence"/>
</dbReference>